<gene>
    <name evidence="1" type="ORF">ABDJ38_02735</name>
</gene>
<dbReference type="NCBIfam" id="TIGR04256">
    <property type="entry name" value="GxxExxY"/>
    <property type="match status" value="1"/>
</dbReference>
<proteinExistence type="predicted"/>
<dbReference type="RefSeq" id="WP_346783541.1">
    <property type="nucleotide sequence ID" value="NZ_JBDLBR010000001.1"/>
</dbReference>
<dbReference type="Proteomes" id="UP001484535">
    <property type="component" value="Unassembled WGS sequence"/>
</dbReference>
<evidence type="ECO:0000313" key="2">
    <source>
        <dbReference type="Proteomes" id="UP001484535"/>
    </source>
</evidence>
<evidence type="ECO:0000313" key="1">
    <source>
        <dbReference type="EMBL" id="MEN7536087.1"/>
    </source>
</evidence>
<dbReference type="Pfam" id="PF13366">
    <property type="entry name" value="PDDEXK_3"/>
    <property type="match status" value="1"/>
</dbReference>
<protein>
    <submittedName>
        <fullName evidence="1">GxxExxY protein</fullName>
    </submittedName>
</protein>
<dbReference type="InterPro" id="IPR026350">
    <property type="entry name" value="GxxExxY"/>
</dbReference>
<name>A0ABV0CTU8_9SPHN</name>
<dbReference type="Gene3D" id="3.90.320.10">
    <property type="match status" value="1"/>
</dbReference>
<accession>A0ABV0CTU8</accession>
<organism evidence="1 2">
    <name type="scientific">Aurantiacibacter flavus</name>
    <dbReference type="NCBI Taxonomy" id="3145232"/>
    <lineage>
        <taxon>Bacteria</taxon>
        <taxon>Pseudomonadati</taxon>
        <taxon>Pseudomonadota</taxon>
        <taxon>Alphaproteobacteria</taxon>
        <taxon>Sphingomonadales</taxon>
        <taxon>Erythrobacteraceae</taxon>
        <taxon>Aurantiacibacter</taxon>
    </lineage>
</organism>
<keyword evidence="2" id="KW-1185">Reference proteome</keyword>
<dbReference type="EMBL" id="JBDLBR010000001">
    <property type="protein sequence ID" value="MEN7536087.1"/>
    <property type="molecule type" value="Genomic_DNA"/>
</dbReference>
<comment type="caution">
    <text evidence="1">The sequence shown here is derived from an EMBL/GenBank/DDBJ whole genome shotgun (WGS) entry which is preliminary data.</text>
</comment>
<reference evidence="1 2" key="1">
    <citation type="submission" date="2024-05" db="EMBL/GenBank/DDBJ databases">
        <authorList>
            <person name="Park S."/>
        </authorList>
    </citation>
    <scope>NUCLEOTIDE SEQUENCE [LARGE SCALE GENOMIC DNA]</scope>
    <source>
        <strain evidence="1 2">DGU5</strain>
    </source>
</reference>
<dbReference type="InterPro" id="IPR011604">
    <property type="entry name" value="PDDEXK-like_dom_sf"/>
</dbReference>
<sequence>MEIDALSAEVVDACIAIHRELGPGLLESVYELVLAGELKVRGLKVDRQVPVDIEFRGQRHLAAFRIDLLIDDRLVLEIKSVEQLSRAHGKQLLTYLRLTGQPVGLLLNFSGATMKEGIRRVVNEYRQPQESSASPRLRVNQTIGD</sequence>